<dbReference type="eggNOG" id="COG1409">
    <property type="taxonomic scope" value="Bacteria"/>
</dbReference>
<feature type="chain" id="PRO_5003093239" description="Calcineurin-like phosphoesterase domain-containing protein" evidence="1">
    <location>
        <begin position="22"/>
        <end position="314"/>
    </location>
</feature>
<name>D7BIY2_ALLS1</name>
<evidence type="ECO:0000313" key="2">
    <source>
        <dbReference type="EMBL" id="ADH65138.1"/>
    </source>
</evidence>
<geneLocation type="plasmid" evidence="2 3">
    <name>pMESIL01</name>
</geneLocation>
<evidence type="ECO:0000256" key="1">
    <source>
        <dbReference type="SAM" id="SignalP"/>
    </source>
</evidence>
<proteinExistence type="predicted"/>
<accession>D7BIY2</accession>
<dbReference type="RefSeq" id="WP_013159656.1">
    <property type="nucleotide sequence ID" value="NC_014213.1"/>
</dbReference>
<evidence type="ECO:0000313" key="3">
    <source>
        <dbReference type="Proteomes" id="UP000001916"/>
    </source>
</evidence>
<organism evidence="2 3">
    <name type="scientific">Allomeiothermus silvanus (strain ATCC 700542 / DSM 9946 / NBRC 106475 / NCIMB 13440 / VI-R2)</name>
    <name type="common">Thermus silvanus</name>
    <dbReference type="NCBI Taxonomy" id="526227"/>
    <lineage>
        <taxon>Bacteria</taxon>
        <taxon>Thermotogati</taxon>
        <taxon>Deinococcota</taxon>
        <taxon>Deinococci</taxon>
        <taxon>Thermales</taxon>
        <taxon>Thermaceae</taxon>
        <taxon>Allomeiothermus</taxon>
    </lineage>
</organism>
<dbReference type="AlphaFoldDB" id="D7BIY2"/>
<dbReference type="HOGENOM" id="CLU_046405_1_0_0"/>
<gene>
    <name evidence="2" type="ORF">Mesil_3324</name>
</gene>
<dbReference type="SUPFAM" id="SSF56300">
    <property type="entry name" value="Metallo-dependent phosphatases"/>
    <property type="match status" value="1"/>
</dbReference>
<keyword evidence="1" id="KW-0732">Signal</keyword>
<dbReference type="Proteomes" id="UP000001916">
    <property type="component" value="Plasmid pMESIL01"/>
</dbReference>
<feature type="signal peptide" evidence="1">
    <location>
        <begin position="1"/>
        <end position="21"/>
    </location>
</feature>
<evidence type="ECO:0008006" key="4">
    <source>
        <dbReference type="Google" id="ProtNLM"/>
    </source>
</evidence>
<protein>
    <recommendedName>
        <fullName evidence="4">Calcineurin-like phosphoesterase domain-containing protein</fullName>
    </recommendedName>
</protein>
<reference evidence="2 3" key="1">
    <citation type="journal article" date="2010" name="Stand. Genomic Sci.">
        <title>Complete genome sequence of Meiothermus silvanus type strain (VI-R2).</title>
        <authorList>
            <person name="Sikorski J."/>
            <person name="Tindall B.J."/>
            <person name="Lowry S."/>
            <person name="Lucas S."/>
            <person name="Nolan M."/>
            <person name="Copeland A."/>
            <person name="Glavina Del Rio T."/>
            <person name="Tice H."/>
            <person name="Cheng J.F."/>
            <person name="Han C."/>
            <person name="Pitluck S."/>
            <person name="Liolios K."/>
            <person name="Ivanova N."/>
            <person name="Mavromatis K."/>
            <person name="Mikhailova N."/>
            <person name="Pati A."/>
            <person name="Goodwin L."/>
            <person name="Chen A."/>
            <person name="Palaniappan K."/>
            <person name="Land M."/>
            <person name="Hauser L."/>
            <person name="Chang Y.J."/>
            <person name="Jeffries C.D."/>
            <person name="Rohde M."/>
            <person name="Goker M."/>
            <person name="Woyke T."/>
            <person name="Bristow J."/>
            <person name="Eisen J.A."/>
            <person name="Markowitz V."/>
            <person name="Hugenholtz P."/>
            <person name="Kyrpides N.C."/>
            <person name="Klenk H.P."/>
            <person name="Lapidus A."/>
        </authorList>
    </citation>
    <scope>NUCLEOTIDE SEQUENCE [LARGE SCALE GENOMIC DNA]</scope>
    <source>
        <strain evidence="3">ATCC 700542 / DSM 9946 / VI-R2</strain>
        <plasmid evidence="3">Plasmid pMESIL01</plasmid>
    </source>
</reference>
<dbReference type="KEGG" id="msv:Mesil_3324"/>
<sequence>MKNRFRMVLIAVMLATSFALAERFSFVAIGDMPYGEMAPFENLVKAINAARPSFTVHVGDIKSGSSPCTDAYMLKIRDLFNTFSAPLVYTPGDNEWTDCHREKAGKYDPIERLAFVRQTFFTNNQSFGAQKMTLEQQSADPKFAKFVENERWSLGGVVFATLHVVGSNNNLQRNQAAVNEYIERNAANLSWLESTFAKASSEGAKAVVLFWQADPMFEETSEDKRSGFTEILALLKSKVKAFGRPVLLVHGDSHTFIVDQPWYSESDASNIGNFYRLEVYGSARVHAVQVEVDTDTPGIFSFRPLMVRENLPKN</sequence>
<keyword evidence="2" id="KW-0614">Plasmid</keyword>
<keyword evidence="3" id="KW-1185">Reference proteome</keyword>
<dbReference type="Gene3D" id="3.60.21.10">
    <property type="match status" value="1"/>
</dbReference>
<dbReference type="InterPro" id="IPR029052">
    <property type="entry name" value="Metallo-depent_PP-like"/>
</dbReference>
<dbReference type="EMBL" id="CP002043">
    <property type="protein sequence ID" value="ADH65138.1"/>
    <property type="molecule type" value="Genomic_DNA"/>
</dbReference>